<dbReference type="WBParaSite" id="HNAJ_0000687801-mRNA-1">
    <property type="protein sequence ID" value="HNAJ_0000687801-mRNA-1"/>
    <property type="gene ID" value="HNAJ_0000687801"/>
</dbReference>
<dbReference type="EMBL" id="UZAE01008811">
    <property type="protein sequence ID" value="VDO02734.1"/>
    <property type="molecule type" value="Genomic_DNA"/>
</dbReference>
<proteinExistence type="predicted"/>
<sequence length="73" mass="8156">ANSDRHSPRETRHSDLIVQFSNDIRYIDGASNVVAEAMSRMELNQIGVPSLDLQVLATEQKSDPDFTEIKSNP</sequence>
<organism evidence="3">
    <name type="scientific">Rodentolepis nana</name>
    <name type="common">Dwarf tapeworm</name>
    <name type="synonym">Hymenolepis nana</name>
    <dbReference type="NCBI Taxonomy" id="102285"/>
    <lineage>
        <taxon>Eukaryota</taxon>
        <taxon>Metazoa</taxon>
        <taxon>Spiralia</taxon>
        <taxon>Lophotrochozoa</taxon>
        <taxon>Platyhelminthes</taxon>
        <taxon>Cestoda</taxon>
        <taxon>Eucestoda</taxon>
        <taxon>Cyclophyllidea</taxon>
        <taxon>Hymenolepididae</taxon>
        <taxon>Rodentolepis</taxon>
    </lineage>
</organism>
<protein>
    <submittedName>
        <fullName evidence="3">Reverse transcriptase domain-containing protein</fullName>
    </submittedName>
</protein>
<reference evidence="1 2" key="2">
    <citation type="submission" date="2018-11" db="EMBL/GenBank/DDBJ databases">
        <authorList>
            <consortium name="Pathogen Informatics"/>
        </authorList>
    </citation>
    <scope>NUCLEOTIDE SEQUENCE [LARGE SCALE GENOMIC DNA]</scope>
</reference>
<evidence type="ECO:0000313" key="3">
    <source>
        <dbReference type="WBParaSite" id="HNAJ_0000687801-mRNA-1"/>
    </source>
</evidence>
<dbReference type="Proteomes" id="UP000278807">
    <property type="component" value="Unassembled WGS sequence"/>
</dbReference>
<name>A0A0R3TII7_RODNA</name>
<dbReference type="AlphaFoldDB" id="A0A0R3TII7"/>
<reference evidence="3" key="1">
    <citation type="submission" date="2017-02" db="UniProtKB">
        <authorList>
            <consortium name="WormBaseParasite"/>
        </authorList>
    </citation>
    <scope>IDENTIFICATION</scope>
</reference>
<keyword evidence="2" id="KW-1185">Reference proteome</keyword>
<evidence type="ECO:0000313" key="1">
    <source>
        <dbReference type="EMBL" id="VDO02734.1"/>
    </source>
</evidence>
<dbReference type="OrthoDB" id="6285866at2759"/>
<evidence type="ECO:0000313" key="2">
    <source>
        <dbReference type="Proteomes" id="UP000278807"/>
    </source>
</evidence>
<dbReference type="STRING" id="102285.A0A0R3TII7"/>
<accession>A0A0R3TII7</accession>
<gene>
    <name evidence="1" type="ORF">HNAJ_LOCUS6874</name>
</gene>